<sequence length="185" mass="22200">MEKKTKDPKIKLEEPKHPLNAYLLFCADKREAILQSNPRITIGQLGKTLGAMWRKCNETEKEKYNQLAKKERERFEKEQKIYEQAKEIFRIESSSESSSEEDHRIQTRSQTREIRENEEKERIKRKIEKETKQTKKSPTGYLLFVQKVLPQIKKDYERLRVAEMGKIIGKMWRELPKEEKDVNFI</sequence>
<keyword evidence="2" id="KW-0539">Nucleus</keyword>
<protein>
    <submittedName>
        <fullName evidence="5">High mobility group protein dsp1</fullName>
    </submittedName>
</protein>
<organism evidence="5 6">
    <name type="scientific">Anaeramoeba ignava</name>
    <name type="common">Anaerobic marine amoeba</name>
    <dbReference type="NCBI Taxonomy" id="1746090"/>
    <lineage>
        <taxon>Eukaryota</taxon>
        <taxon>Metamonada</taxon>
        <taxon>Anaeramoebidae</taxon>
        <taxon>Anaeramoeba</taxon>
    </lineage>
</organism>
<keyword evidence="1 2" id="KW-0238">DNA-binding</keyword>
<gene>
    <name evidence="5" type="ORF">M0811_01982</name>
</gene>
<dbReference type="AlphaFoldDB" id="A0A9Q0LGW5"/>
<reference evidence="5" key="1">
    <citation type="submission" date="2022-10" db="EMBL/GenBank/DDBJ databases">
        <title>Novel sulphate-reducing endosymbionts in the free-living metamonad Anaeramoeba.</title>
        <authorList>
            <person name="Jerlstrom-Hultqvist J."/>
            <person name="Cepicka I."/>
            <person name="Gallot-Lavallee L."/>
            <person name="Salas-Leiva D."/>
            <person name="Curtis B.A."/>
            <person name="Zahonova K."/>
            <person name="Pipaliya S."/>
            <person name="Dacks J."/>
            <person name="Roger A.J."/>
        </authorList>
    </citation>
    <scope>NUCLEOTIDE SEQUENCE</scope>
    <source>
        <strain evidence="5">BMAN</strain>
    </source>
</reference>
<name>A0A9Q0LGW5_ANAIG</name>
<proteinExistence type="predicted"/>
<dbReference type="InterPro" id="IPR050342">
    <property type="entry name" value="HMGB"/>
</dbReference>
<evidence type="ECO:0000259" key="4">
    <source>
        <dbReference type="PROSITE" id="PS50118"/>
    </source>
</evidence>
<evidence type="ECO:0000313" key="6">
    <source>
        <dbReference type="Proteomes" id="UP001149090"/>
    </source>
</evidence>
<dbReference type="InterPro" id="IPR036910">
    <property type="entry name" value="HMG_box_dom_sf"/>
</dbReference>
<feature type="DNA-binding region" description="HMG box" evidence="2">
    <location>
        <begin position="134"/>
        <end position="185"/>
    </location>
</feature>
<dbReference type="SUPFAM" id="SSF47095">
    <property type="entry name" value="HMG-box"/>
    <property type="match status" value="2"/>
</dbReference>
<feature type="domain" description="HMG box" evidence="4">
    <location>
        <begin position="134"/>
        <end position="185"/>
    </location>
</feature>
<dbReference type="SMART" id="SM00398">
    <property type="entry name" value="HMG"/>
    <property type="match status" value="2"/>
</dbReference>
<feature type="compositionally biased region" description="Basic and acidic residues" evidence="3">
    <location>
        <begin position="100"/>
        <end position="121"/>
    </location>
</feature>
<evidence type="ECO:0000256" key="2">
    <source>
        <dbReference type="PROSITE-ProRule" id="PRU00267"/>
    </source>
</evidence>
<dbReference type="EMBL" id="JAPDFW010000092">
    <property type="protein sequence ID" value="KAJ5071000.1"/>
    <property type="molecule type" value="Genomic_DNA"/>
</dbReference>
<accession>A0A9Q0LGW5</accession>
<comment type="caution">
    <text evidence="5">The sequence shown here is derived from an EMBL/GenBank/DDBJ whole genome shotgun (WGS) entry which is preliminary data.</text>
</comment>
<dbReference type="InterPro" id="IPR009071">
    <property type="entry name" value="HMG_box_dom"/>
</dbReference>
<evidence type="ECO:0000313" key="5">
    <source>
        <dbReference type="EMBL" id="KAJ5071000.1"/>
    </source>
</evidence>
<feature type="domain" description="HMG box" evidence="4">
    <location>
        <begin position="15"/>
        <end position="83"/>
    </location>
</feature>
<dbReference type="GO" id="GO:0003677">
    <property type="term" value="F:DNA binding"/>
    <property type="evidence" value="ECO:0007669"/>
    <property type="project" value="UniProtKB-UniRule"/>
</dbReference>
<dbReference type="PROSITE" id="PS50118">
    <property type="entry name" value="HMG_BOX_2"/>
    <property type="match status" value="2"/>
</dbReference>
<feature type="DNA-binding region" description="HMG box" evidence="2">
    <location>
        <begin position="15"/>
        <end position="83"/>
    </location>
</feature>
<evidence type="ECO:0000256" key="3">
    <source>
        <dbReference type="SAM" id="MobiDB-lite"/>
    </source>
</evidence>
<dbReference type="PANTHER" id="PTHR48112">
    <property type="entry name" value="HIGH MOBILITY GROUP PROTEIN DSP1"/>
    <property type="match status" value="1"/>
</dbReference>
<dbReference type="OrthoDB" id="1919336at2759"/>
<dbReference type="GO" id="GO:0005634">
    <property type="term" value="C:nucleus"/>
    <property type="evidence" value="ECO:0007669"/>
    <property type="project" value="UniProtKB-UniRule"/>
</dbReference>
<dbReference type="Pfam" id="PF00505">
    <property type="entry name" value="HMG_box"/>
    <property type="match status" value="2"/>
</dbReference>
<dbReference type="PRINTS" id="PR00886">
    <property type="entry name" value="HIGHMOBLTY12"/>
</dbReference>
<feature type="region of interest" description="Disordered" evidence="3">
    <location>
        <begin position="92"/>
        <end position="121"/>
    </location>
</feature>
<dbReference type="Proteomes" id="UP001149090">
    <property type="component" value="Unassembled WGS sequence"/>
</dbReference>
<dbReference type="Gene3D" id="1.10.30.10">
    <property type="entry name" value="High mobility group box domain"/>
    <property type="match status" value="2"/>
</dbReference>
<keyword evidence="6" id="KW-1185">Reference proteome</keyword>
<evidence type="ECO:0000256" key="1">
    <source>
        <dbReference type="ARBA" id="ARBA00023125"/>
    </source>
</evidence>